<feature type="compositionally biased region" description="Acidic residues" evidence="1">
    <location>
        <begin position="1"/>
        <end position="10"/>
    </location>
</feature>
<comment type="caution">
    <text evidence="2">The sequence shown here is derived from an EMBL/GenBank/DDBJ whole genome shotgun (WGS) entry which is preliminary data.</text>
</comment>
<protein>
    <submittedName>
        <fullName evidence="2">Uncharacterized protein</fullName>
    </submittedName>
</protein>
<feature type="region of interest" description="Disordered" evidence="1">
    <location>
        <begin position="1"/>
        <end position="39"/>
    </location>
</feature>
<organism evidence="2 3">
    <name type="scientific">Lagenidium giganteum</name>
    <dbReference type="NCBI Taxonomy" id="4803"/>
    <lineage>
        <taxon>Eukaryota</taxon>
        <taxon>Sar</taxon>
        <taxon>Stramenopiles</taxon>
        <taxon>Oomycota</taxon>
        <taxon>Peronosporomycetes</taxon>
        <taxon>Pythiales</taxon>
        <taxon>Pythiaceae</taxon>
    </lineage>
</organism>
<proteinExistence type="predicted"/>
<dbReference type="Proteomes" id="UP001146120">
    <property type="component" value="Unassembled WGS sequence"/>
</dbReference>
<dbReference type="AlphaFoldDB" id="A0AAV2YZT2"/>
<feature type="compositionally biased region" description="Basic and acidic residues" evidence="1">
    <location>
        <begin position="11"/>
        <end position="27"/>
    </location>
</feature>
<reference evidence="2" key="2">
    <citation type="journal article" date="2023" name="Microbiol Resour">
        <title>Decontamination and Annotation of the Draft Genome Sequence of the Oomycete Lagenidium giganteum ARSEF 373.</title>
        <authorList>
            <person name="Morgan W.R."/>
            <person name="Tartar A."/>
        </authorList>
    </citation>
    <scope>NUCLEOTIDE SEQUENCE</scope>
    <source>
        <strain evidence="2">ARSEF 373</strain>
    </source>
</reference>
<dbReference type="EMBL" id="DAKRPA010000074">
    <property type="protein sequence ID" value="DAZ99916.1"/>
    <property type="molecule type" value="Genomic_DNA"/>
</dbReference>
<evidence type="ECO:0000313" key="2">
    <source>
        <dbReference type="EMBL" id="DAZ99916.1"/>
    </source>
</evidence>
<accession>A0AAV2YZT2</accession>
<keyword evidence="3" id="KW-1185">Reference proteome</keyword>
<name>A0AAV2YZT2_9STRA</name>
<sequence length="935" mass="105871">MEAIDEDDDEDRRSDANSLVEKREPRRSMLRVGSRKAVGSCRALETAAPPTESTVHAAVDPLKPLDRIVEDNRHALGVQTIRNVSSRPVTTYDASARRKSGRAVTPVTRPATPHYVDSQIDALMRQLRSQRSRVFDTQLPFSWYRWLVGIVAYLLLFSDIPRSGLGVRSLRDRYDMIEPDVFQFFGPWSYSISKLYRNATLNNATTKIWDYKFETTSISWRAFARWFELDTFPKCVLYEEACNGTTMKSSTAFNMIDSMSSALETRAMKQHTHAVTLRSTSNYWDRVHHYLIPQMFVHRVWRTNRALFYDAAITRRSDFELCARKTPGTRPLACNELWTNFRRSCAKTNLECQDTGVVWDHIVSRVRTAQHQFPGLEVDLTILESAEDAQVCAGGLSTLARRLVDISTIIRARNCSLHHDNRCTTEFLEDYRYQSAFYLSDVLQWYRVVIILRGFAQTYFGVRVIMLFASCAATRAAEERYQHASRTDIWKAAYRVFARLPTHAVIYGSPVPVLCYAFAHLIDSPFTYEMVAAHFFQPVGRLNIGVMEFVVIASTQMRNVWFLATCIHVVVVSTTWHSWSPVNGIIGVPPLTMSVISMTSILLQLRSPALRNTRVIDISEVPTTGTAPLLLKRFTTFTHRGNGNTLLEGAVIDIKLFVCLTITVLVIVLTHRACRRIWDSIRPNPILALRNSKPHFLAMARTPVPYSAGVIWPTVVMCVQWRGTLFHKHTRPSKLTNLRMFQKLTPGKISKIFATAQATPEPTGPTIHMMKFGPSRDLMLTLPGALSGPATRRTTRSAQSSRGSVLGSVVGPISSGRRLSMALFSWFAEWPAQGTGFDTLDFLQFHMEHVHSRRGEVDAIVALINLVAMSDPFVWLRLKLAAGIPLGYYESRRSNFKIILLPVAVVGDQFHSKELCLLRHVSSADLKWSNLIHCG</sequence>
<reference evidence="2" key="1">
    <citation type="submission" date="2022-11" db="EMBL/GenBank/DDBJ databases">
        <authorList>
            <person name="Morgan W.R."/>
            <person name="Tartar A."/>
        </authorList>
    </citation>
    <scope>NUCLEOTIDE SEQUENCE</scope>
    <source>
        <strain evidence="2">ARSEF 373</strain>
    </source>
</reference>
<gene>
    <name evidence="2" type="ORF">N0F65_011839</name>
</gene>
<evidence type="ECO:0000256" key="1">
    <source>
        <dbReference type="SAM" id="MobiDB-lite"/>
    </source>
</evidence>
<evidence type="ECO:0000313" key="3">
    <source>
        <dbReference type="Proteomes" id="UP001146120"/>
    </source>
</evidence>